<dbReference type="Proteomes" id="UP000306102">
    <property type="component" value="Unassembled WGS sequence"/>
</dbReference>
<comment type="caution">
    <text evidence="9">The sequence shown here is derived from an EMBL/GenBank/DDBJ whole genome shotgun (WGS) entry which is preliminary data.</text>
</comment>
<evidence type="ECO:0000313" key="9">
    <source>
        <dbReference type="EMBL" id="THF96308.1"/>
    </source>
</evidence>
<evidence type="ECO:0000256" key="8">
    <source>
        <dbReference type="SAM" id="Phobius"/>
    </source>
</evidence>
<dbReference type="AlphaFoldDB" id="A0A4S4D2D3"/>
<evidence type="ECO:0000313" key="10">
    <source>
        <dbReference type="Proteomes" id="UP000306102"/>
    </source>
</evidence>
<gene>
    <name evidence="9" type="ORF">TEA_018206</name>
</gene>
<dbReference type="EMBL" id="SDRB02012971">
    <property type="protein sequence ID" value="THF96308.1"/>
    <property type="molecule type" value="Genomic_DNA"/>
</dbReference>
<evidence type="ECO:0000256" key="4">
    <source>
        <dbReference type="ARBA" id="ARBA00022729"/>
    </source>
</evidence>
<evidence type="ECO:0000256" key="2">
    <source>
        <dbReference type="ARBA" id="ARBA00005748"/>
    </source>
</evidence>
<comment type="subcellular location">
    <subcellularLocation>
        <location evidence="1">Nucleus inner membrane</location>
        <topology evidence="1">Multi-pass membrane protein</topology>
        <orientation evidence="1">Nucleoplasmic side</orientation>
    </subcellularLocation>
</comment>
<name>A0A4S4D2D3_CAMSN</name>
<dbReference type="PANTHER" id="PTHR31587">
    <property type="entry name" value="TRANSMEMBRANE PROTEIN (DUF2215)"/>
    <property type="match status" value="1"/>
</dbReference>
<keyword evidence="10" id="KW-1185">Reference proteome</keyword>
<feature type="transmembrane region" description="Helical" evidence="8">
    <location>
        <begin position="269"/>
        <end position="289"/>
    </location>
</feature>
<keyword evidence="6 8" id="KW-0472">Membrane</keyword>
<dbReference type="STRING" id="542762.A0A4S4D2D3"/>
<keyword evidence="7" id="KW-0539">Nucleus</keyword>
<accession>A0A4S4D2D3</accession>
<keyword evidence="3 8" id="KW-0812">Transmembrane</keyword>
<evidence type="ECO:0000256" key="7">
    <source>
        <dbReference type="ARBA" id="ARBA00023242"/>
    </source>
</evidence>
<evidence type="ECO:0000256" key="6">
    <source>
        <dbReference type="ARBA" id="ARBA00023136"/>
    </source>
</evidence>
<evidence type="ECO:0000256" key="5">
    <source>
        <dbReference type="ARBA" id="ARBA00022989"/>
    </source>
</evidence>
<keyword evidence="4" id="KW-0732">Signal</keyword>
<dbReference type="GO" id="GO:0005637">
    <property type="term" value="C:nuclear inner membrane"/>
    <property type="evidence" value="ECO:0007669"/>
    <property type="project" value="UniProtKB-SubCell"/>
</dbReference>
<protein>
    <submittedName>
        <fullName evidence="9">Uncharacterized protein</fullName>
    </submittedName>
</protein>
<organism evidence="9 10">
    <name type="scientific">Camellia sinensis var. sinensis</name>
    <name type="common">China tea</name>
    <dbReference type="NCBI Taxonomy" id="542762"/>
    <lineage>
        <taxon>Eukaryota</taxon>
        <taxon>Viridiplantae</taxon>
        <taxon>Streptophyta</taxon>
        <taxon>Embryophyta</taxon>
        <taxon>Tracheophyta</taxon>
        <taxon>Spermatophyta</taxon>
        <taxon>Magnoliopsida</taxon>
        <taxon>eudicotyledons</taxon>
        <taxon>Gunneridae</taxon>
        <taxon>Pentapetalae</taxon>
        <taxon>asterids</taxon>
        <taxon>Ericales</taxon>
        <taxon>Theaceae</taxon>
        <taxon>Camellia</taxon>
    </lineage>
</organism>
<sequence>MDIEELGYCNIRLRPICWHNELARIKLHHMRLLLFTEQTLYKPIVINFFCCLALRHNAARATTLGTNVATGFDRAALKTHKFVLSRMYTVDSSLDHRSPQHLLLQLVMGESAEQEELQEQEELPLPQVGITCIDVEKPNIDVIPSLLAGYASSSHGSNDVLLCERIRVAGQSRLKLGSYASAYQGMKLLPTGRKNVFYLTLYGSVVGAGSFLLHQLSTFVNSILVNFGLSEEMHNPVSVFVLLGIVLAGAALGYWIVRKFVISDDGSVDVGIAQFVKWAMRVIAAAFIFQSTLDTPLAMGALVSCLAIYLFITLFKWNGPK</sequence>
<comment type="similarity">
    <text evidence="2">Belongs to the NEMP family.</text>
</comment>
<feature type="transmembrane region" description="Helical" evidence="8">
    <location>
        <begin position="237"/>
        <end position="257"/>
    </location>
</feature>
<evidence type="ECO:0000256" key="1">
    <source>
        <dbReference type="ARBA" id="ARBA00004575"/>
    </source>
</evidence>
<feature type="transmembrane region" description="Helical" evidence="8">
    <location>
        <begin position="295"/>
        <end position="315"/>
    </location>
</feature>
<dbReference type="PANTHER" id="PTHR31587:SF3">
    <property type="entry name" value="EXPRESSED PROTEIN"/>
    <property type="match status" value="1"/>
</dbReference>
<proteinExistence type="inferred from homology"/>
<keyword evidence="5 8" id="KW-1133">Transmembrane helix</keyword>
<dbReference type="Pfam" id="PF10225">
    <property type="entry name" value="NEMP"/>
    <property type="match status" value="1"/>
</dbReference>
<evidence type="ECO:0000256" key="3">
    <source>
        <dbReference type="ARBA" id="ARBA00022692"/>
    </source>
</evidence>
<dbReference type="InterPro" id="IPR019358">
    <property type="entry name" value="NEMP_fam"/>
</dbReference>
<reference evidence="9 10" key="1">
    <citation type="journal article" date="2018" name="Proc. Natl. Acad. Sci. U.S.A.">
        <title>Draft genome sequence of Camellia sinensis var. sinensis provides insights into the evolution of the tea genome and tea quality.</title>
        <authorList>
            <person name="Wei C."/>
            <person name="Yang H."/>
            <person name="Wang S."/>
            <person name="Zhao J."/>
            <person name="Liu C."/>
            <person name="Gao L."/>
            <person name="Xia E."/>
            <person name="Lu Y."/>
            <person name="Tai Y."/>
            <person name="She G."/>
            <person name="Sun J."/>
            <person name="Cao H."/>
            <person name="Tong W."/>
            <person name="Gao Q."/>
            <person name="Li Y."/>
            <person name="Deng W."/>
            <person name="Jiang X."/>
            <person name="Wang W."/>
            <person name="Chen Q."/>
            <person name="Zhang S."/>
            <person name="Li H."/>
            <person name="Wu J."/>
            <person name="Wang P."/>
            <person name="Li P."/>
            <person name="Shi C."/>
            <person name="Zheng F."/>
            <person name="Jian J."/>
            <person name="Huang B."/>
            <person name="Shan D."/>
            <person name="Shi M."/>
            <person name="Fang C."/>
            <person name="Yue Y."/>
            <person name="Li F."/>
            <person name="Li D."/>
            <person name="Wei S."/>
            <person name="Han B."/>
            <person name="Jiang C."/>
            <person name="Yin Y."/>
            <person name="Xia T."/>
            <person name="Zhang Z."/>
            <person name="Bennetzen J.L."/>
            <person name="Zhao S."/>
            <person name="Wan X."/>
        </authorList>
    </citation>
    <scope>NUCLEOTIDE SEQUENCE [LARGE SCALE GENOMIC DNA]</scope>
    <source>
        <strain evidence="10">cv. Shuchazao</strain>
        <tissue evidence="9">Leaf</tissue>
    </source>
</reference>
<feature type="transmembrane region" description="Helical" evidence="8">
    <location>
        <begin position="196"/>
        <end position="217"/>
    </location>
</feature>